<dbReference type="CDD" id="cd04196">
    <property type="entry name" value="GT_2_like_d"/>
    <property type="match status" value="1"/>
</dbReference>
<dbReference type="Proteomes" id="UP001166291">
    <property type="component" value="Unassembled WGS sequence"/>
</dbReference>
<evidence type="ECO:0000259" key="1">
    <source>
        <dbReference type="Pfam" id="PF00535"/>
    </source>
</evidence>
<feature type="domain" description="Glycosyltransferase 2-like" evidence="1">
    <location>
        <begin position="18"/>
        <end position="176"/>
    </location>
</feature>
<dbReference type="RefSeq" id="WP_219044513.1">
    <property type="nucleotide sequence ID" value="NZ_JAHWDQ010000004.1"/>
</dbReference>
<dbReference type="InterPro" id="IPR001173">
    <property type="entry name" value="Glyco_trans_2-like"/>
</dbReference>
<organism evidence="2 3">
    <name type="scientific">Zhongshania aquimaris</name>
    <dbReference type="NCBI Taxonomy" id="2857107"/>
    <lineage>
        <taxon>Bacteria</taxon>
        <taxon>Pseudomonadati</taxon>
        <taxon>Pseudomonadota</taxon>
        <taxon>Gammaproteobacteria</taxon>
        <taxon>Cellvibrionales</taxon>
        <taxon>Spongiibacteraceae</taxon>
        <taxon>Zhongshania</taxon>
    </lineage>
</organism>
<evidence type="ECO:0000313" key="3">
    <source>
        <dbReference type="Proteomes" id="UP001166291"/>
    </source>
</evidence>
<gene>
    <name evidence="2" type="ORF">KXJ70_15890</name>
</gene>
<name>A0ABS6VVB6_9GAMM</name>
<evidence type="ECO:0000313" key="2">
    <source>
        <dbReference type="EMBL" id="MBW2942277.1"/>
    </source>
</evidence>
<dbReference type="Pfam" id="PF00535">
    <property type="entry name" value="Glycos_transf_2"/>
    <property type="match status" value="1"/>
</dbReference>
<dbReference type="PANTHER" id="PTHR22916">
    <property type="entry name" value="GLYCOSYLTRANSFERASE"/>
    <property type="match status" value="1"/>
</dbReference>
<keyword evidence="3" id="KW-1185">Reference proteome</keyword>
<protein>
    <submittedName>
        <fullName evidence="2">Glycosyltransferase family 2 protein</fullName>
    </submittedName>
</protein>
<accession>A0ABS6VVB6</accession>
<reference evidence="2" key="1">
    <citation type="submission" date="2021-07" db="EMBL/GenBank/DDBJ databases">
        <title>Zhongshania sp. CAU 1632 isolated from seawater.</title>
        <authorList>
            <person name="Kim W."/>
        </authorList>
    </citation>
    <scope>NUCLEOTIDE SEQUENCE</scope>
    <source>
        <strain evidence="2">CAU 1632</strain>
    </source>
</reference>
<comment type="caution">
    <text evidence="2">The sequence shown here is derived from an EMBL/GenBank/DDBJ whole genome shotgun (WGS) entry which is preliminary data.</text>
</comment>
<dbReference type="EMBL" id="JAHWDQ010000004">
    <property type="protein sequence ID" value="MBW2942277.1"/>
    <property type="molecule type" value="Genomic_DNA"/>
</dbReference>
<proteinExistence type="predicted"/>
<sequence length="321" mass="36789">MDSKENISIVGCDGGLVSIAMCTFNGEQYLVEQLDSIVSQSYTNLEIVIVDDCSSDGTVDILKKYAKCDRRIRLICNDENLGFVRNFEKAINECRGEFIALADQDDIWFDEKISRLVADIGENWLIYSKVAVIDSGGVRQDVEFPTVNRLEGYCALSLILNNCVTGHACLMRRELLELAMPAMSKMPYHDQWLAIVAASRGKLKAGSEILSLYRKHNSNAVWSAKSKRRIPKYVHVSNKIQKTCDFISLVISSGVLDSDERGLLEILYRKYIRNDIVFFNYELKRFLLSNHDKFLGLFKEKERYVKRLCRGKWYFILIPFA</sequence>
<dbReference type="PANTHER" id="PTHR22916:SF3">
    <property type="entry name" value="UDP-GLCNAC:BETAGAL BETA-1,3-N-ACETYLGLUCOSAMINYLTRANSFERASE-LIKE PROTEIN 1"/>
    <property type="match status" value="1"/>
</dbReference>